<gene>
    <name evidence="8" type="ORF">SAMN04488101_101724</name>
</gene>
<dbReference type="InterPro" id="IPR000933">
    <property type="entry name" value="Glyco_hydro_29"/>
</dbReference>
<keyword evidence="4" id="KW-0732">Signal</keyword>
<evidence type="ECO:0000313" key="8">
    <source>
        <dbReference type="EMBL" id="SMC61433.1"/>
    </source>
</evidence>
<organism evidence="8 9">
    <name type="scientific">Pedobacter nyackensis</name>
    <dbReference type="NCBI Taxonomy" id="475255"/>
    <lineage>
        <taxon>Bacteria</taxon>
        <taxon>Pseudomonadati</taxon>
        <taxon>Bacteroidota</taxon>
        <taxon>Sphingobacteriia</taxon>
        <taxon>Sphingobacteriales</taxon>
        <taxon>Sphingobacteriaceae</taxon>
        <taxon>Pedobacter</taxon>
    </lineage>
</organism>
<evidence type="ECO:0000256" key="3">
    <source>
        <dbReference type="ARBA" id="ARBA00012662"/>
    </source>
</evidence>
<dbReference type="OrthoDB" id="107551at2"/>
<dbReference type="SUPFAM" id="SSF51445">
    <property type="entry name" value="(Trans)glycosidases"/>
    <property type="match status" value="1"/>
</dbReference>
<keyword evidence="9" id="KW-1185">Reference proteome</keyword>
<dbReference type="GO" id="GO:0005764">
    <property type="term" value="C:lysosome"/>
    <property type="evidence" value="ECO:0007669"/>
    <property type="project" value="TreeGrafter"/>
</dbReference>
<evidence type="ECO:0000256" key="6">
    <source>
        <dbReference type="ARBA" id="ARBA00023295"/>
    </source>
</evidence>
<dbReference type="EC" id="3.2.1.51" evidence="3"/>
<dbReference type="Pfam" id="PF01120">
    <property type="entry name" value="Alpha_L_fucos"/>
    <property type="match status" value="1"/>
</dbReference>
<feature type="domain" description="Glycoside hydrolase family 29 N-terminal" evidence="7">
    <location>
        <begin position="43"/>
        <end position="360"/>
    </location>
</feature>
<dbReference type="PANTHER" id="PTHR10030:SF37">
    <property type="entry name" value="ALPHA-L-FUCOSIDASE-RELATED"/>
    <property type="match status" value="1"/>
</dbReference>
<sequence length="599" mass="67448">MKHKIKIKLSVGLTIILFFFSNGINLAQESGKKKMNEMWDGKANSNSETNTTRGRLFRDGKYAMFIHWGLFSQLSNKWKGKTYYGIGEWLMNSNMANISAQDYLPVAKDFNPVNFNAKAIVQLAKDAGMKYIVVTSKHHDGFAMFHSKDNKFNIVDATPFKRDPMIELAKACKDAGLGFGFYYSQNQDWTAPGGNGGPEKDEQGNKKIFDDYFKEKCYPQVQQITTDYGPIELVWFDTPGGMDKKYAEQLVALVHKNQPGAYVSGRVGHNLGDYSTLGDMEVPKQNVEGLWESVDVTNDAWGYAWYDQNWKSAKELLTRTLSTVARGGTYMLNVGPKPDGTIPEQAALALRNSGNWIKKYPQTLYAAKASPWKHTLPWGDATVQGNKISLLVYEWPTTGHLYLPGLLSEITSVKLVNNKKREALKFTKKNGWLDLAIPVKAPETLVSVVEITVKGSPKANSIQSVDPKMETVIYADFAKAINCEKAGKSWMEKFGEWKHITQVTNWATDSKLEWDLEVLQPGYYQTELNYTGLGRIVWKVENNEGGIVQNQQNSSSVYTWYPMGWMKFEHPGKYKISVSLVEGDGQKASLSAIRLKKVE</sequence>
<name>A0A1W2AL93_9SPHI</name>
<protein>
    <recommendedName>
        <fullName evidence="3">alpha-L-fucosidase</fullName>
        <ecNumber evidence="3">3.2.1.51</ecNumber>
    </recommendedName>
</protein>
<accession>A0A1W2AL93</accession>
<dbReference type="STRING" id="475255.SAMN04488101_101724"/>
<keyword evidence="6" id="KW-0326">Glycosidase</keyword>
<dbReference type="GO" id="GO:0006004">
    <property type="term" value="P:fucose metabolic process"/>
    <property type="evidence" value="ECO:0007669"/>
    <property type="project" value="InterPro"/>
</dbReference>
<dbReference type="EMBL" id="FWYB01000001">
    <property type="protein sequence ID" value="SMC61433.1"/>
    <property type="molecule type" value="Genomic_DNA"/>
</dbReference>
<dbReference type="InterPro" id="IPR016286">
    <property type="entry name" value="FUC_metazoa-typ"/>
</dbReference>
<comment type="function">
    <text evidence="1">Alpha-L-fucosidase is responsible for hydrolyzing the alpha-1,6-linked fucose joined to the reducing-end N-acetylglucosamine of the carbohydrate moieties of glycoproteins.</text>
</comment>
<dbReference type="PANTHER" id="PTHR10030">
    <property type="entry name" value="ALPHA-L-FUCOSIDASE"/>
    <property type="match status" value="1"/>
</dbReference>
<dbReference type="Proteomes" id="UP000192678">
    <property type="component" value="Unassembled WGS sequence"/>
</dbReference>
<dbReference type="AlphaFoldDB" id="A0A1W2AL93"/>
<evidence type="ECO:0000256" key="2">
    <source>
        <dbReference type="ARBA" id="ARBA00007951"/>
    </source>
</evidence>
<dbReference type="GO" id="GO:0004560">
    <property type="term" value="F:alpha-L-fucosidase activity"/>
    <property type="evidence" value="ECO:0007669"/>
    <property type="project" value="InterPro"/>
</dbReference>
<evidence type="ECO:0000256" key="4">
    <source>
        <dbReference type="ARBA" id="ARBA00022729"/>
    </source>
</evidence>
<evidence type="ECO:0000256" key="5">
    <source>
        <dbReference type="ARBA" id="ARBA00022801"/>
    </source>
</evidence>
<dbReference type="InterPro" id="IPR017853">
    <property type="entry name" value="GH"/>
</dbReference>
<evidence type="ECO:0000259" key="7">
    <source>
        <dbReference type="Pfam" id="PF01120"/>
    </source>
</evidence>
<evidence type="ECO:0000313" key="9">
    <source>
        <dbReference type="Proteomes" id="UP000192678"/>
    </source>
</evidence>
<proteinExistence type="inferred from homology"/>
<comment type="similarity">
    <text evidence="2">Belongs to the glycosyl hydrolase 29 family.</text>
</comment>
<dbReference type="PRINTS" id="PR00741">
    <property type="entry name" value="GLHYDRLASE29"/>
</dbReference>
<evidence type="ECO:0000256" key="1">
    <source>
        <dbReference type="ARBA" id="ARBA00004071"/>
    </source>
</evidence>
<dbReference type="GO" id="GO:0016139">
    <property type="term" value="P:glycoside catabolic process"/>
    <property type="evidence" value="ECO:0007669"/>
    <property type="project" value="TreeGrafter"/>
</dbReference>
<keyword evidence="5" id="KW-0378">Hydrolase</keyword>
<dbReference type="RefSeq" id="WP_084287275.1">
    <property type="nucleotide sequence ID" value="NZ_FWYB01000001.1"/>
</dbReference>
<dbReference type="Gene3D" id="3.20.20.80">
    <property type="entry name" value="Glycosidases"/>
    <property type="match status" value="1"/>
</dbReference>
<dbReference type="SMART" id="SM00812">
    <property type="entry name" value="Alpha_L_fucos"/>
    <property type="match status" value="1"/>
</dbReference>
<dbReference type="InterPro" id="IPR057739">
    <property type="entry name" value="Glyco_hydro_29_N"/>
</dbReference>
<reference evidence="8 9" key="1">
    <citation type="submission" date="2017-04" db="EMBL/GenBank/DDBJ databases">
        <authorList>
            <person name="Afonso C.L."/>
            <person name="Miller P.J."/>
            <person name="Scott M.A."/>
            <person name="Spackman E."/>
            <person name="Goraichik I."/>
            <person name="Dimitrov K.M."/>
            <person name="Suarez D.L."/>
            <person name="Swayne D.E."/>
        </authorList>
    </citation>
    <scope>NUCLEOTIDE SEQUENCE [LARGE SCALE GENOMIC DNA]</scope>
    <source>
        <strain evidence="8 9">DSM 19625</strain>
    </source>
</reference>